<feature type="compositionally biased region" description="Polar residues" evidence="2">
    <location>
        <begin position="40"/>
        <end position="51"/>
    </location>
</feature>
<keyword evidence="1" id="KW-0862">Zinc</keyword>
<keyword evidence="1" id="KW-0479">Metal-binding</keyword>
<dbReference type="WBParaSite" id="SCUD_0001148301-mRNA-1">
    <property type="protein sequence ID" value="SCUD_0001148301-mRNA-1"/>
    <property type="gene ID" value="SCUD_0001148301"/>
</dbReference>
<sequence>MTKLNTRWALTQHAFSEHWGTLCYICCVYTVKPIEENSSAEKNNHNTNPPNLSTISSSSSCPSSSSPLTAASVATFDRSNRNDKSKSDLSTTTLWDHIFLCMNKRLELLTTCHHSTPTSSSSLIGSRNDQNSECSLEEIQSNFEKENDDLSVPNATIVIDSSPESCDHGKLVSSQRNNWSSCSGVVNTSSSSISTNITSVITTSNTMLSNPPTFVVSVGNSVSSSITTATSSFTPSTDNSDEYVHKIFNKKSLEINTYRKRSLQVDNTYDNDDDDDRDYVGEQNVVSDYVTNTDHSVKSKNHIANNCKLVIKSKSSGLNTIPQICVICGKKQTADTWEEHCLSHRNPKMAWDGVRISQPDRPAFCEVRPIKVYRCYICYRRFTIRSSCFRHMTTVHRLKKSQLDANLLTELSSRKFNFYCIMIPILLELLQ</sequence>
<keyword evidence="1" id="KW-0863">Zinc-finger</keyword>
<feature type="domain" description="C2H2-type" evidence="3">
    <location>
        <begin position="373"/>
        <end position="401"/>
    </location>
</feature>
<organism evidence="6">
    <name type="scientific">Schistosoma curassoni</name>
    <dbReference type="NCBI Taxonomy" id="6186"/>
    <lineage>
        <taxon>Eukaryota</taxon>
        <taxon>Metazoa</taxon>
        <taxon>Spiralia</taxon>
        <taxon>Lophotrochozoa</taxon>
        <taxon>Platyhelminthes</taxon>
        <taxon>Trematoda</taxon>
        <taxon>Digenea</taxon>
        <taxon>Strigeidida</taxon>
        <taxon>Schistosomatoidea</taxon>
        <taxon>Schistosomatidae</taxon>
        <taxon>Schistosoma</taxon>
    </lineage>
</organism>
<evidence type="ECO:0000256" key="2">
    <source>
        <dbReference type="SAM" id="MobiDB-lite"/>
    </source>
</evidence>
<dbReference type="AlphaFoldDB" id="A0A183K902"/>
<proteinExistence type="predicted"/>
<feature type="region of interest" description="Disordered" evidence="2">
    <location>
        <begin position="40"/>
        <end position="63"/>
    </location>
</feature>
<gene>
    <name evidence="4" type="ORF">SCUD_LOCUS11483</name>
</gene>
<dbReference type="Proteomes" id="UP000279833">
    <property type="component" value="Unassembled WGS sequence"/>
</dbReference>
<dbReference type="EMBL" id="UZAK01034442">
    <property type="protein sequence ID" value="VDP44800.1"/>
    <property type="molecule type" value="Genomic_DNA"/>
</dbReference>
<reference evidence="4 5" key="2">
    <citation type="submission" date="2018-11" db="EMBL/GenBank/DDBJ databases">
        <authorList>
            <consortium name="Pathogen Informatics"/>
        </authorList>
    </citation>
    <scope>NUCLEOTIDE SEQUENCE [LARGE SCALE GENOMIC DNA]</scope>
    <source>
        <strain evidence="4">Dakar</strain>
        <strain evidence="5">Dakar, Senegal</strain>
    </source>
</reference>
<protein>
    <submittedName>
        <fullName evidence="6">C2H2-type domain-containing protein</fullName>
    </submittedName>
</protein>
<dbReference type="PROSITE" id="PS50157">
    <property type="entry name" value="ZINC_FINGER_C2H2_2"/>
    <property type="match status" value="1"/>
</dbReference>
<dbReference type="GO" id="GO:0008270">
    <property type="term" value="F:zinc ion binding"/>
    <property type="evidence" value="ECO:0007669"/>
    <property type="project" value="UniProtKB-KW"/>
</dbReference>
<feature type="compositionally biased region" description="Low complexity" evidence="2">
    <location>
        <begin position="52"/>
        <end position="63"/>
    </location>
</feature>
<evidence type="ECO:0000313" key="4">
    <source>
        <dbReference type="EMBL" id="VDP44800.1"/>
    </source>
</evidence>
<accession>A0A183K902</accession>
<evidence type="ECO:0000259" key="3">
    <source>
        <dbReference type="PROSITE" id="PS50157"/>
    </source>
</evidence>
<evidence type="ECO:0000313" key="6">
    <source>
        <dbReference type="WBParaSite" id="SCUD_0001148301-mRNA-1"/>
    </source>
</evidence>
<reference evidence="6" key="1">
    <citation type="submission" date="2016-06" db="UniProtKB">
        <authorList>
            <consortium name="WormBaseParasite"/>
        </authorList>
    </citation>
    <scope>IDENTIFICATION</scope>
</reference>
<dbReference type="InterPro" id="IPR013087">
    <property type="entry name" value="Znf_C2H2_type"/>
</dbReference>
<keyword evidence="5" id="KW-1185">Reference proteome</keyword>
<name>A0A183K902_9TREM</name>
<evidence type="ECO:0000313" key="5">
    <source>
        <dbReference type="Proteomes" id="UP000279833"/>
    </source>
</evidence>
<dbReference type="PROSITE" id="PS00028">
    <property type="entry name" value="ZINC_FINGER_C2H2_1"/>
    <property type="match status" value="1"/>
</dbReference>
<evidence type="ECO:0000256" key="1">
    <source>
        <dbReference type="PROSITE-ProRule" id="PRU00042"/>
    </source>
</evidence>